<protein>
    <recommendedName>
        <fullName evidence="4">Lipoprotein</fullName>
    </recommendedName>
</protein>
<evidence type="ECO:0000256" key="1">
    <source>
        <dbReference type="SAM" id="SignalP"/>
    </source>
</evidence>
<sequence length="200" mass="23087">MKKLFLYTCFILFAGCAPAPKLLPLEDGLKVNRENFMSVYEGEQVKILVKAQAWKYSPSDLSYYVTPLYMEVKNLSQKNISIDRHGIYLLDDKGNQYNALSPGEVSSMLSYSVGFSLGIAYYSSPYWFGWYPYYPYYPPTYPDILNYAFVYGTVEPKATLKGFLYFQKLPKEIKNVTLKITYRVNGETKSVSFPFEVKNK</sequence>
<feature type="chain" id="PRO_5003042076" description="Lipoprotein" evidence="1">
    <location>
        <begin position="20"/>
        <end position="200"/>
    </location>
</feature>
<evidence type="ECO:0000313" key="2">
    <source>
        <dbReference type="EMBL" id="BAI69801.1"/>
    </source>
</evidence>
<organism evidence="2 3">
    <name type="scientific">Hydrogenobacter thermophilus (strain DSM 6534 / IAM 12695 / TK-6)</name>
    <dbReference type="NCBI Taxonomy" id="608538"/>
    <lineage>
        <taxon>Bacteria</taxon>
        <taxon>Pseudomonadati</taxon>
        <taxon>Aquificota</taxon>
        <taxon>Aquificia</taxon>
        <taxon>Aquificales</taxon>
        <taxon>Aquificaceae</taxon>
        <taxon>Hydrogenobacter</taxon>
    </lineage>
</organism>
<dbReference type="RefSeq" id="WP_012963981.1">
    <property type="nucleotide sequence ID" value="NC_013799.1"/>
</dbReference>
<reference evidence="2 3" key="1">
    <citation type="journal article" date="2010" name="J. Bacteriol.">
        <title>Complete genome sequence of the thermophilic, obligately chemolithoautotrophic hydrogen-oxidizing bacterium Hydrogenobacter thermophilus TK-6.</title>
        <authorList>
            <person name="Arai H."/>
            <person name="Kanbe H."/>
            <person name="Ishii M."/>
            <person name="Igarashi Y."/>
        </authorList>
    </citation>
    <scope>NUCLEOTIDE SEQUENCE [LARGE SCALE GENOMIC DNA]</scope>
    <source>
        <strain evidence="3">DSM 6534 / IAM 12695 / TK-6 [Tokyo]</strain>
    </source>
</reference>
<dbReference type="STRING" id="608538.HTH_1350"/>
<dbReference type="OrthoDB" id="5382330at2"/>
<dbReference type="KEGG" id="hth:HTH_1350"/>
<feature type="signal peptide" evidence="1">
    <location>
        <begin position="1"/>
        <end position="19"/>
    </location>
</feature>
<proteinExistence type="predicted"/>
<accession>D3DIZ9</accession>
<dbReference type="AlphaFoldDB" id="D3DIZ9"/>
<evidence type="ECO:0008006" key="4">
    <source>
        <dbReference type="Google" id="ProtNLM"/>
    </source>
</evidence>
<dbReference type="Proteomes" id="UP000002574">
    <property type="component" value="Chromosome"/>
</dbReference>
<dbReference type="EMBL" id="AP011112">
    <property type="protein sequence ID" value="BAI69801.1"/>
    <property type="molecule type" value="Genomic_DNA"/>
</dbReference>
<dbReference type="KEGG" id="hte:Hydth_1341"/>
<keyword evidence="1" id="KW-0732">Signal</keyword>
<keyword evidence="3" id="KW-1185">Reference proteome</keyword>
<name>D3DIZ9_HYDTT</name>
<dbReference type="PROSITE" id="PS51257">
    <property type="entry name" value="PROKAR_LIPOPROTEIN"/>
    <property type="match status" value="1"/>
</dbReference>
<evidence type="ECO:0000313" key="3">
    <source>
        <dbReference type="Proteomes" id="UP000002574"/>
    </source>
</evidence>
<gene>
    <name evidence="2" type="ordered locus">HTH_1350</name>
</gene>
<dbReference type="eggNOG" id="ENOG5033CQT">
    <property type="taxonomic scope" value="Bacteria"/>
</dbReference>